<dbReference type="InterPro" id="IPR045853">
    <property type="entry name" value="Pep_chain_release_fac_I_sf"/>
</dbReference>
<dbReference type="InterPro" id="IPR000352">
    <property type="entry name" value="Pep_chain_release_fac_I"/>
</dbReference>
<dbReference type="SUPFAM" id="SSF75620">
    <property type="entry name" value="Release factor"/>
    <property type="match status" value="1"/>
</dbReference>
<dbReference type="EMBL" id="JAQQWE010000007">
    <property type="protein sequence ID" value="KAK7946958.1"/>
    <property type="molecule type" value="Genomic_DNA"/>
</dbReference>
<feature type="region of interest" description="Disordered" evidence="4">
    <location>
        <begin position="425"/>
        <end position="445"/>
    </location>
</feature>
<dbReference type="Pfam" id="PF03462">
    <property type="entry name" value="PCRF"/>
    <property type="match status" value="1"/>
</dbReference>
<protein>
    <recommendedName>
        <fullName evidence="5">Prokaryotic-type class I peptide chain release factors domain-containing protein</fullName>
    </recommendedName>
</protein>
<dbReference type="Gene3D" id="6.10.140.1950">
    <property type="match status" value="1"/>
</dbReference>
<feature type="compositionally biased region" description="Gly residues" evidence="4">
    <location>
        <begin position="432"/>
        <end position="445"/>
    </location>
</feature>
<dbReference type="InterPro" id="IPR050057">
    <property type="entry name" value="Prokaryotic/Mito_RF"/>
</dbReference>
<dbReference type="PANTHER" id="PTHR43804">
    <property type="entry name" value="LD18447P"/>
    <property type="match status" value="1"/>
</dbReference>
<organism evidence="6 7">
    <name type="scientific">Apiospora aurea</name>
    <dbReference type="NCBI Taxonomy" id="335848"/>
    <lineage>
        <taxon>Eukaryota</taxon>
        <taxon>Fungi</taxon>
        <taxon>Dikarya</taxon>
        <taxon>Ascomycota</taxon>
        <taxon>Pezizomycotina</taxon>
        <taxon>Sordariomycetes</taxon>
        <taxon>Xylariomycetidae</taxon>
        <taxon>Amphisphaeriales</taxon>
        <taxon>Apiosporaceae</taxon>
        <taxon>Apiospora</taxon>
    </lineage>
</organism>
<gene>
    <name evidence="6" type="ORF">PG986_011279</name>
</gene>
<evidence type="ECO:0000256" key="4">
    <source>
        <dbReference type="SAM" id="MobiDB-lite"/>
    </source>
</evidence>
<feature type="domain" description="Prokaryotic-type class I peptide chain release factors" evidence="5">
    <location>
        <begin position="285"/>
        <end position="301"/>
    </location>
</feature>
<sequence length="445" mass="48572">MFPAPWVCRRCATALAKPLRRQFLRYASTDAAAPNLPPALLQRARNLAAEHAALATTLEQSFDAKAAKRLGELSRVATALRSYDAARSSLAELTQLSESTDAELRQLAHDELASTHEQITNLATALSASLTPRDPYAQLPCLVEIRPGPGGQEGRYFADAVYKMYRAYCVRVGLRANTVKYEVADGAETAGGGAANESPLAEAVLEVLDEGAYDHFRSEAGMHRVQRVPATEKQGRTHTSAVAVWVLPSFPTSDSAGSAAMEADFDNPDSEFYIDPKDVRSEKMRAGGAGGQHVNKTESAIRLTHIPTGTVVSMQDSRSQHRNREDAWRLLRSRVAAQRREEQEKVANSLRNSVLAKNQITRGDKIRTYNYQQDRCTDHRSGVDVHNLPDVLLGGETLGRLMESARSWLVGRDVQALIVEEEIKAAEAEKGQGNGNGNGGGKKKK</sequence>
<comment type="caution">
    <text evidence="6">The sequence shown here is derived from an EMBL/GenBank/DDBJ whole genome shotgun (WGS) entry which is preliminary data.</text>
</comment>
<dbReference type="Gene3D" id="3.30.160.20">
    <property type="match status" value="1"/>
</dbReference>
<dbReference type="InterPro" id="IPR005139">
    <property type="entry name" value="PCRF"/>
</dbReference>
<keyword evidence="2" id="KW-0488">Methylation</keyword>
<dbReference type="Proteomes" id="UP001391051">
    <property type="component" value="Unassembled WGS sequence"/>
</dbReference>
<dbReference type="RefSeq" id="XP_066696992.1">
    <property type="nucleotide sequence ID" value="XM_066847501.1"/>
</dbReference>
<evidence type="ECO:0000256" key="3">
    <source>
        <dbReference type="ARBA" id="ARBA00022917"/>
    </source>
</evidence>
<dbReference type="PROSITE" id="PS00745">
    <property type="entry name" value="RF_PROK_I"/>
    <property type="match status" value="1"/>
</dbReference>
<comment type="similarity">
    <text evidence="1">Belongs to the prokaryotic/mitochondrial release factor family.</text>
</comment>
<dbReference type="SMART" id="SM00937">
    <property type="entry name" value="PCRF"/>
    <property type="match status" value="1"/>
</dbReference>
<dbReference type="Pfam" id="PF00472">
    <property type="entry name" value="RF-1"/>
    <property type="match status" value="1"/>
</dbReference>
<keyword evidence="7" id="KW-1185">Reference proteome</keyword>
<accession>A0ABR1Q5Y3</accession>
<dbReference type="Gene3D" id="3.30.70.1660">
    <property type="match status" value="1"/>
</dbReference>
<dbReference type="PANTHER" id="PTHR43804:SF7">
    <property type="entry name" value="LD18447P"/>
    <property type="match status" value="1"/>
</dbReference>
<reference evidence="6 7" key="1">
    <citation type="submission" date="2023-01" db="EMBL/GenBank/DDBJ databases">
        <title>Analysis of 21 Apiospora genomes using comparative genomics revels a genus with tremendous synthesis potential of carbohydrate active enzymes and secondary metabolites.</title>
        <authorList>
            <person name="Sorensen T."/>
        </authorList>
    </citation>
    <scope>NUCLEOTIDE SEQUENCE [LARGE SCALE GENOMIC DNA]</scope>
    <source>
        <strain evidence="6 7">CBS 24483</strain>
    </source>
</reference>
<dbReference type="GeneID" id="92080563"/>
<proteinExistence type="inferred from homology"/>
<name>A0ABR1Q5Y3_9PEZI</name>
<evidence type="ECO:0000313" key="7">
    <source>
        <dbReference type="Proteomes" id="UP001391051"/>
    </source>
</evidence>
<evidence type="ECO:0000256" key="1">
    <source>
        <dbReference type="ARBA" id="ARBA00010835"/>
    </source>
</evidence>
<keyword evidence="3" id="KW-0648">Protein biosynthesis</keyword>
<evidence type="ECO:0000313" key="6">
    <source>
        <dbReference type="EMBL" id="KAK7946958.1"/>
    </source>
</evidence>
<evidence type="ECO:0000259" key="5">
    <source>
        <dbReference type="PROSITE" id="PS00745"/>
    </source>
</evidence>
<evidence type="ECO:0000256" key="2">
    <source>
        <dbReference type="ARBA" id="ARBA00022481"/>
    </source>
</evidence>